<evidence type="ECO:0000259" key="3">
    <source>
        <dbReference type="PROSITE" id="PS50151"/>
    </source>
</evidence>
<sequence length="209" mass="23255">MAVAATRKKIMDKKKKIELEVLNISNSQEQAGAYALVLGEVDGARQLPVIIGAAEAQAMLISLKGIVPPRPLTHNLFASCLEVLGVNMMRALIYRVDNGVFYSYIYLKADDAIIRMDARTSDAVAMALRMKAPIFIYEEILESEQLKTGKESEAGSIAPMGENPSPHEDEFFHGDTMEMLQKALQEAIANENYERAAHIRDEISKRKEQ</sequence>
<reference evidence="5 6" key="1">
    <citation type="journal article" date="2015" name="Science">
        <title>Genetic determinants of in vivo fitness and diet responsiveness in multiple human gut Bacteroides.</title>
        <authorList>
            <person name="Wu M."/>
            <person name="McNulty N.P."/>
            <person name="Rodionov D.A."/>
            <person name="Khoroshkin M.S."/>
            <person name="Griffin N.W."/>
            <person name="Cheng J."/>
            <person name="Latreille P."/>
            <person name="Kerstetter R.A."/>
            <person name="Terrapon N."/>
            <person name="Henrissat B."/>
            <person name="Osterman A.L."/>
            <person name="Gordon J.I."/>
        </authorList>
    </citation>
    <scope>NUCLEOTIDE SEQUENCE [LARGE SCALE GENOMIC DNA]</scope>
    <source>
        <strain evidence="5 6">WH2</strain>
    </source>
</reference>
<dbReference type="EMBL" id="CP012801">
    <property type="protein sequence ID" value="ALJ61550.1"/>
    <property type="molecule type" value="Genomic_DNA"/>
</dbReference>
<dbReference type="PATRIC" id="fig|246787.4.peg.4477"/>
<evidence type="ECO:0000313" key="5">
    <source>
        <dbReference type="EMBL" id="ALJ61550.1"/>
    </source>
</evidence>
<feature type="domain" description="BFN" evidence="4">
    <location>
        <begin position="16"/>
        <end position="148"/>
    </location>
</feature>
<dbReference type="InterPro" id="IPR003729">
    <property type="entry name" value="Bi_nuclease_dom"/>
</dbReference>
<dbReference type="InterPro" id="IPR036104">
    <property type="entry name" value="BFN_sf"/>
</dbReference>
<evidence type="ECO:0000313" key="6">
    <source>
        <dbReference type="Proteomes" id="UP000061809"/>
    </source>
</evidence>
<dbReference type="GO" id="GO:0004518">
    <property type="term" value="F:nuclease activity"/>
    <property type="evidence" value="ECO:0007669"/>
    <property type="project" value="InterPro"/>
</dbReference>
<accession>A0A0P0G1Q6</accession>
<dbReference type="Proteomes" id="UP000061809">
    <property type="component" value="Chromosome"/>
</dbReference>
<dbReference type="STRING" id="246787.BcellWH2_04333"/>
<dbReference type="KEGG" id="bcel:BcellWH2_04333"/>
<keyword evidence="1" id="KW-0742">SOS response</keyword>
<organism evidence="5 6">
    <name type="scientific">Bacteroides cellulosilyticus</name>
    <dbReference type="NCBI Taxonomy" id="246787"/>
    <lineage>
        <taxon>Bacteria</taxon>
        <taxon>Pseudomonadati</taxon>
        <taxon>Bacteroidota</taxon>
        <taxon>Bacteroidia</taxon>
        <taxon>Bacteroidales</taxon>
        <taxon>Bacteroidaceae</taxon>
        <taxon>Bacteroides</taxon>
    </lineage>
</organism>
<dbReference type="SUPFAM" id="SSF46600">
    <property type="entry name" value="C-terminal UvrC-binding domain of UvrB"/>
    <property type="match status" value="1"/>
</dbReference>
<name>A0A0P0G1Q6_9BACE</name>
<dbReference type="PROSITE" id="PS51658">
    <property type="entry name" value="BFN"/>
    <property type="match status" value="1"/>
</dbReference>
<dbReference type="eggNOG" id="COG1259">
    <property type="taxonomic scope" value="Bacteria"/>
</dbReference>
<feature type="domain" description="UVR" evidence="3">
    <location>
        <begin position="174"/>
        <end position="209"/>
    </location>
</feature>
<dbReference type="SUPFAM" id="SSF103256">
    <property type="entry name" value="Hypothetical protein TM0160"/>
    <property type="match status" value="1"/>
</dbReference>
<evidence type="ECO:0000259" key="4">
    <source>
        <dbReference type="PROSITE" id="PS51658"/>
    </source>
</evidence>
<dbReference type="PROSITE" id="PS50151">
    <property type="entry name" value="UVR"/>
    <property type="match status" value="1"/>
</dbReference>
<dbReference type="Gene3D" id="3.10.690.10">
    <property type="entry name" value="Bifunctional nuclease domain"/>
    <property type="match status" value="1"/>
</dbReference>
<feature type="region of interest" description="Disordered" evidence="2">
    <location>
        <begin position="147"/>
        <end position="171"/>
    </location>
</feature>
<dbReference type="PANTHER" id="PTHR15160:SF1">
    <property type="entry name" value="VON HIPPEL-LINDAU DISEASE TUMOR SUPPRESSOR"/>
    <property type="match status" value="1"/>
</dbReference>
<dbReference type="Pfam" id="PF02151">
    <property type="entry name" value="UVR"/>
    <property type="match status" value="1"/>
</dbReference>
<gene>
    <name evidence="5" type="ORF">BcellWH2_04333</name>
</gene>
<evidence type="ECO:0000256" key="1">
    <source>
        <dbReference type="ARBA" id="ARBA00023236"/>
    </source>
</evidence>
<evidence type="ECO:0000256" key="2">
    <source>
        <dbReference type="SAM" id="MobiDB-lite"/>
    </source>
</evidence>
<proteinExistence type="predicted"/>
<dbReference type="GO" id="GO:0009432">
    <property type="term" value="P:SOS response"/>
    <property type="evidence" value="ECO:0007669"/>
    <property type="project" value="UniProtKB-KW"/>
</dbReference>
<dbReference type="Pfam" id="PF02577">
    <property type="entry name" value="BFN_dom"/>
    <property type="match status" value="1"/>
</dbReference>
<dbReference type="AlphaFoldDB" id="A0A0P0G1Q6"/>
<protein>
    <submittedName>
        <fullName evidence="5">UvrB/uvrC motif protein</fullName>
    </submittedName>
</protein>
<dbReference type="PANTHER" id="PTHR15160">
    <property type="entry name" value="VON HIPPEL-LINDAU PROTEIN"/>
    <property type="match status" value="1"/>
</dbReference>
<dbReference type="InterPro" id="IPR001943">
    <property type="entry name" value="UVR_dom"/>
</dbReference>
<dbReference type="InterPro" id="IPR036876">
    <property type="entry name" value="UVR_dom_sf"/>
</dbReference>
<keyword evidence="1" id="KW-0227">DNA damage</keyword>